<dbReference type="PANTHER" id="PTHR14187:SF5">
    <property type="entry name" value="HEAT SHOCK 70 KDA PROTEIN 12A"/>
    <property type="match status" value="1"/>
</dbReference>
<dbReference type="EMBL" id="KN818486">
    <property type="protein sequence ID" value="KIL55670.1"/>
    <property type="molecule type" value="Genomic_DNA"/>
</dbReference>
<feature type="non-terminal residue" evidence="1">
    <location>
        <position position="160"/>
    </location>
</feature>
<gene>
    <name evidence="1" type="ORF">M378DRAFT_63517</name>
</gene>
<dbReference type="AlphaFoldDB" id="A0A0C2RZ76"/>
<dbReference type="Proteomes" id="UP000054549">
    <property type="component" value="Unassembled WGS sequence"/>
</dbReference>
<name>A0A0C2RZ76_AMAMK</name>
<feature type="non-terminal residue" evidence="1">
    <location>
        <position position="1"/>
    </location>
</feature>
<evidence type="ECO:0000313" key="1">
    <source>
        <dbReference type="EMBL" id="KIL55670.1"/>
    </source>
</evidence>
<keyword evidence="2" id="KW-1185">Reference proteome</keyword>
<dbReference type="HOGENOM" id="CLU_1656267_0_0_1"/>
<dbReference type="PANTHER" id="PTHR14187">
    <property type="entry name" value="ALPHA KINASE/ELONGATION FACTOR 2 KINASE"/>
    <property type="match status" value="1"/>
</dbReference>
<dbReference type="InParanoid" id="A0A0C2RZ76"/>
<evidence type="ECO:0000313" key="2">
    <source>
        <dbReference type="Proteomes" id="UP000054549"/>
    </source>
</evidence>
<dbReference type="STRING" id="946122.A0A0C2RZ76"/>
<proteinExistence type="predicted"/>
<reference evidence="1 2" key="1">
    <citation type="submission" date="2014-04" db="EMBL/GenBank/DDBJ databases">
        <title>Evolutionary Origins and Diversification of the Mycorrhizal Mutualists.</title>
        <authorList>
            <consortium name="DOE Joint Genome Institute"/>
            <consortium name="Mycorrhizal Genomics Consortium"/>
            <person name="Kohler A."/>
            <person name="Kuo A."/>
            <person name="Nagy L.G."/>
            <person name="Floudas D."/>
            <person name="Copeland A."/>
            <person name="Barry K.W."/>
            <person name="Cichocki N."/>
            <person name="Veneault-Fourrey C."/>
            <person name="LaButti K."/>
            <person name="Lindquist E.A."/>
            <person name="Lipzen A."/>
            <person name="Lundell T."/>
            <person name="Morin E."/>
            <person name="Murat C."/>
            <person name="Riley R."/>
            <person name="Ohm R."/>
            <person name="Sun H."/>
            <person name="Tunlid A."/>
            <person name="Henrissat B."/>
            <person name="Grigoriev I.V."/>
            <person name="Hibbett D.S."/>
            <person name="Martin F."/>
        </authorList>
    </citation>
    <scope>NUCLEOTIDE SEQUENCE [LARGE SCALE GENOMIC DNA]</scope>
    <source>
        <strain evidence="1 2">Koide BX008</strain>
    </source>
</reference>
<organism evidence="1 2">
    <name type="scientific">Amanita muscaria (strain Koide BX008)</name>
    <dbReference type="NCBI Taxonomy" id="946122"/>
    <lineage>
        <taxon>Eukaryota</taxon>
        <taxon>Fungi</taxon>
        <taxon>Dikarya</taxon>
        <taxon>Basidiomycota</taxon>
        <taxon>Agaricomycotina</taxon>
        <taxon>Agaricomycetes</taxon>
        <taxon>Agaricomycetidae</taxon>
        <taxon>Agaricales</taxon>
        <taxon>Pluteineae</taxon>
        <taxon>Amanitaceae</taxon>
        <taxon>Amanita</taxon>
    </lineage>
</organism>
<dbReference type="SUPFAM" id="SSF53067">
    <property type="entry name" value="Actin-like ATPase domain"/>
    <property type="match status" value="1"/>
</dbReference>
<dbReference type="OrthoDB" id="2963168at2759"/>
<sequence>KFKDSKYGTDDDVEAMARAFDRPEGAKCMFRNPTTPYFVKFGGLRDADQKYGIEYGKFKVEGCVVRMANLFESAVQDIIAGIINQCRNTKDGVSIKYVLLVGGFGTSDYLYARLRDYFKSSGIVVLRPDNAHLNKAAADGSIFWYLDRYVFTTVARFSYG</sequence>
<dbReference type="InterPro" id="IPR043129">
    <property type="entry name" value="ATPase_NBD"/>
</dbReference>
<evidence type="ECO:0008006" key="3">
    <source>
        <dbReference type="Google" id="ProtNLM"/>
    </source>
</evidence>
<accession>A0A0C2RZ76</accession>
<protein>
    <recommendedName>
        <fullName evidence="3">Heat shock protein 70</fullName>
    </recommendedName>
</protein>